<sequence>MTETAVDRIRYKKFWSSFSNVCDNTAMMLNSSADDFEEEEREYILSCLPDLHGKDVVDIGAGIGRFTTMFARAARHVLSCDFMASFMRKNQERNEHFSNITYQVIDAVHLKLKSNSVDLVFTNWLLMYLNDEEVIEFLLNVLGSIRPNGFLHLRESCSQPSTAHANSTMHTTTETNPTSYRHVSEYIRLLKSVRCRQSDGKVYRFEVHWACSVPTYIMRQNNWRQIHWLTQKVLCEEDVSDEFDRCDALMNFRITTKLEQMKWNQLLESRNYCWTDKVLSYVLQKESIKPKSAIMLFNPRQMAFHVHLNAFLISEVIAAKTWEIKVLDCQIVWSVETNELFYHISLAKVNQVKDPRLRVAWNRHLDSAIDYWMDSGSRFDAFVATEFFAHQSSIAPNFQQTVDKLNVCNHQFTHDD</sequence>
<dbReference type="SUPFAM" id="SSF53335">
    <property type="entry name" value="S-adenosyl-L-methionine-dependent methyltransferases"/>
    <property type="match status" value="1"/>
</dbReference>
<dbReference type="WBParaSite" id="ASIM_0001519301-mRNA-1">
    <property type="protein sequence ID" value="ASIM_0001519301-mRNA-1"/>
    <property type="gene ID" value="ASIM_0001519301"/>
</dbReference>
<evidence type="ECO:0000313" key="7">
    <source>
        <dbReference type="EMBL" id="VDK52875.1"/>
    </source>
</evidence>
<dbReference type="Proteomes" id="UP000267096">
    <property type="component" value="Unassembled WGS sequence"/>
</dbReference>
<gene>
    <name evidence="7" type="ORF">ASIM_LOCUS14603</name>
</gene>
<evidence type="ECO:0000256" key="2">
    <source>
        <dbReference type="ARBA" id="ARBA00005189"/>
    </source>
</evidence>
<organism evidence="9">
    <name type="scientific">Anisakis simplex</name>
    <name type="common">Herring worm</name>
    <dbReference type="NCBI Taxonomy" id="6269"/>
    <lineage>
        <taxon>Eukaryota</taxon>
        <taxon>Metazoa</taxon>
        <taxon>Ecdysozoa</taxon>
        <taxon>Nematoda</taxon>
        <taxon>Chromadorea</taxon>
        <taxon>Rhabditida</taxon>
        <taxon>Spirurina</taxon>
        <taxon>Ascaridomorpha</taxon>
        <taxon>Ascaridoidea</taxon>
        <taxon>Anisakidae</taxon>
        <taxon>Anisakis</taxon>
        <taxon>Anisakis simplex complex</taxon>
    </lineage>
</organism>
<dbReference type="PANTHER" id="PTHR44307:SF18">
    <property type="entry name" value="PHOSPHOETHANOLAMINE N-METHYLTRANSFERASE 1"/>
    <property type="match status" value="1"/>
</dbReference>
<evidence type="ECO:0000256" key="4">
    <source>
        <dbReference type="ARBA" id="ARBA00035674"/>
    </source>
</evidence>
<dbReference type="Pfam" id="PF13649">
    <property type="entry name" value="Methyltransf_25"/>
    <property type="match status" value="1"/>
</dbReference>
<dbReference type="EMBL" id="UYRR01031834">
    <property type="protein sequence ID" value="VDK52875.1"/>
    <property type="molecule type" value="Genomic_DNA"/>
</dbReference>
<dbReference type="PANTHER" id="PTHR44307">
    <property type="entry name" value="PHOSPHOETHANOLAMINE METHYLTRANSFERASE"/>
    <property type="match status" value="1"/>
</dbReference>
<dbReference type="InterPro" id="IPR041698">
    <property type="entry name" value="Methyltransf_25"/>
</dbReference>
<dbReference type="InterPro" id="IPR029063">
    <property type="entry name" value="SAM-dependent_MTases_sf"/>
</dbReference>
<name>A0A0M3K2N8_ANISI</name>
<dbReference type="Gene3D" id="3.40.50.150">
    <property type="entry name" value="Vaccinia Virus protein VP39"/>
    <property type="match status" value="1"/>
</dbReference>
<feature type="domain" description="Methyltransferase" evidence="6">
    <location>
        <begin position="56"/>
        <end position="149"/>
    </location>
</feature>
<dbReference type="CDD" id="cd02440">
    <property type="entry name" value="AdoMet_MTases"/>
    <property type="match status" value="1"/>
</dbReference>
<comment type="catalytic activity">
    <reaction evidence="5">
        <text>phosphoethanolamine + S-adenosyl-L-methionine = N-methylethanolamine phosphate + S-adenosyl-L-homocysteine + H(+)</text>
        <dbReference type="Rhea" id="RHEA:20365"/>
        <dbReference type="ChEBI" id="CHEBI:15378"/>
        <dbReference type="ChEBI" id="CHEBI:57781"/>
        <dbReference type="ChEBI" id="CHEBI:57856"/>
        <dbReference type="ChEBI" id="CHEBI:58190"/>
        <dbReference type="ChEBI" id="CHEBI:59789"/>
        <dbReference type="EC" id="2.1.1.103"/>
    </reaction>
    <physiologicalReaction direction="left-to-right" evidence="5">
        <dbReference type="Rhea" id="RHEA:20366"/>
    </physiologicalReaction>
</comment>
<evidence type="ECO:0000256" key="5">
    <source>
        <dbReference type="ARBA" id="ARBA00047622"/>
    </source>
</evidence>
<reference evidence="7 8" key="2">
    <citation type="submission" date="2018-11" db="EMBL/GenBank/DDBJ databases">
        <authorList>
            <consortium name="Pathogen Informatics"/>
        </authorList>
    </citation>
    <scope>NUCLEOTIDE SEQUENCE [LARGE SCALE GENOMIC DNA]</scope>
</reference>
<dbReference type="AlphaFoldDB" id="A0A0M3K2N8"/>
<proteinExistence type="predicted"/>
<evidence type="ECO:0000256" key="3">
    <source>
        <dbReference type="ARBA" id="ARBA00022679"/>
    </source>
</evidence>
<evidence type="ECO:0000259" key="6">
    <source>
        <dbReference type="Pfam" id="PF13649"/>
    </source>
</evidence>
<accession>A0A0M3K2N8</accession>
<comment type="pathway">
    <text evidence="1">Phospholipid metabolism; phosphatidylcholine biosynthesis.</text>
</comment>
<dbReference type="Gene3D" id="3.40.50.12180">
    <property type="match status" value="1"/>
</dbReference>
<comment type="pathway">
    <text evidence="2">Lipid metabolism.</text>
</comment>
<dbReference type="EC" id="2.1.1.103" evidence="4"/>
<reference evidence="9" key="1">
    <citation type="submission" date="2017-02" db="UniProtKB">
        <authorList>
            <consortium name="WormBaseParasite"/>
        </authorList>
    </citation>
    <scope>IDENTIFICATION</scope>
</reference>
<dbReference type="GO" id="GO:0000234">
    <property type="term" value="F:phosphoethanolamine N-methyltransferase activity"/>
    <property type="evidence" value="ECO:0007669"/>
    <property type="project" value="UniProtKB-EC"/>
</dbReference>
<evidence type="ECO:0000313" key="8">
    <source>
        <dbReference type="Proteomes" id="UP000267096"/>
    </source>
</evidence>
<protein>
    <recommendedName>
        <fullName evidence="4">phosphoethanolamine N-methyltransferase</fullName>
        <ecNumber evidence="4">2.1.1.103</ecNumber>
    </recommendedName>
</protein>
<evidence type="ECO:0000256" key="1">
    <source>
        <dbReference type="ARBA" id="ARBA00004969"/>
    </source>
</evidence>
<evidence type="ECO:0000313" key="9">
    <source>
        <dbReference type="WBParaSite" id="ASIM_0001519301-mRNA-1"/>
    </source>
</evidence>
<keyword evidence="3" id="KW-0808">Transferase</keyword>
<dbReference type="OrthoDB" id="8300214at2759"/>
<keyword evidence="8" id="KW-1185">Reference proteome</keyword>